<dbReference type="RefSeq" id="WP_008949095.1">
    <property type="nucleotide sequence ID" value="NZ_AHTH01000001.1"/>
</dbReference>
<reference evidence="1 2" key="1">
    <citation type="journal article" date="2012" name="J. Bacteriol.">
        <title>Genome Sequence of Extracellular-Protease-Producing Alishewanella jeotgali Isolated from Traditional Korean Fermented Seafood.</title>
        <authorList>
            <person name="Jung J."/>
            <person name="Chun J."/>
            <person name="Park W."/>
        </authorList>
    </citation>
    <scope>NUCLEOTIDE SEQUENCE [LARGE SCALE GENOMIC DNA]</scope>
    <source>
        <strain evidence="1 2">KCTC 22429</strain>
    </source>
</reference>
<sequence length="120" mass="13865">MMKTTKAYEMHRLSILKAMLVNQLRDAETEQERDEIRKKLSVSETELRNLHSPDGEPVVSEHAVLRYLERVQGLDIEAIKTEILAGRREQIRKLNTCNIKMPNGLKMVVRGRVVVTILDK</sequence>
<dbReference type="Proteomes" id="UP000012046">
    <property type="component" value="Unassembled WGS sequence"/>
</dbReference>
<keyword evidence="2" id="KW-1185">Reference proteome</keyword>
<name>H3Z9K1_9ALTE</name>
<dbReference type="AlphaFoldDB" id="H3Z9K1"/>
<dbReference type="PATRIC" id="fig|1129374.4.peg.1"/>
<protein>
    <submittedName>
        <fullName evidence="1">Uncharacterized protein</fullName>
    </submittedName>
</protein>
<gene>
    <name evidence="1" type="ORF">AJE_00010</name>
</gene>
<dbReference type="EMBL" id="AHTH01000001">
    <property type="protein sequence ID" value="EHR42702.1"/>
    <property type="molecule type" value="Genomic_DNA"/>
</dbReference>
<evidence type="ECO:0000313" key="1">
    <source>
        <dbReference type="EMBL" id="EHR42702.1"/>
    </source>
</evidence>
<organism evidence="1 2">
    <name type="scientific">Alishewanella jeotgali KCTC 22429</name>
    <dbReference type="NCBI Taxonomy" id="1129374"/>
    <lineage>
        <taxon>Bacteria</taxon>
        <taxon>Pseudomonadati</taxon>
        <taxon>Pseudomonadota</taxon>
        <taxon>Gammaproteobacteria</taxon>
        <taxon>Alteromonadales</taxon>
        <taxon>Alteromonadaceae</taxon>
        <taxon>Alishewanella</taxon>
    </lineage>
</organism>
<comment type="caution">
    <text evidence="1">The sequence shown here is derived from an EMBL/GenBank/DDBJ whole genome shotgun (WGS) entry which is preliminary data.</text>
</comment>
<proteinExistence type="predicted"/>
<evidence type="ECO:0000313" key="2">
    <source>
        <dbReference type="Proteomes" id="UP000012046"/>
    </source>
</evidence>
<dbReference type="STRING" id="1129374.AJE_00010"/>
<accession>H3Z9K1</accession>